<dbReference type="GO" id="GO:0006354">
    <property type="term" value="P:DNA-templated transcription elongation"/>
    <property type="evidence" value="ECO:0007669"/>
    <property type="project" value="TreeGrafter"/>
</dbReference>
<feature type="domain" description="Transcription elongation factor GreA/GreB N-terminal" evidence="4">
    <location>
        <begin position="550"/>
        <end position="613"/>
    </location>
</feature>
<dbReference type="SUPFAM" id="SSF54534">
    <property type="entry name" value="FKBP-like"/>
    <property type="match status" value="1"/>
</dbReference>
<dbReference type="Pfam" id="PF03449">
    <property type="entry name" value="GreA_GreB_N"/>
    <property type="match status" value="1"/>
</dbReference>
<dbReference type="InterPro" id="IPR022691">
    <property type="entry name" value="Tscrpt_elong_fac_GreA/B_N"/>
</dbReference>
<dbReference type="PANTHER" id="PTHR30437:SF4">
    <property type="entry name" value="TRANSCRIPTION ELONGATION FACTOR GREA"/>
    <property type="match status" value="1"/>
</dbReference>
<feature type="domain" description="Transcription elongation factor GreA/GreB C-terminal" evidence="3">
    <location>
        <begin position="623"/>
        <end position="685"/>
    </location>
</feature>
<keyword evidence="2" id="KW-0804">Transcription</keyword>
<keyword evidence="5" id="KW-0251">Elongation factor</keyword>
<dbReference type="PANTHER" id="PTHR30437">
    <property type="entry name" value="TRANSCRIPTION ELONGATION FACTOR GREA"/>
    <property type="match status" value="1"/>
</dbReference>
<evidence type="ECO:0000256" key="1">
    <source>
        <dbReference type="ARBA" id="ARBA00023015"/>
    </source>
</evidence>
<dbReference type="Gene3D" id="1.10.287.180">
    <property type="entry name" value="Transcription elongation factor, GreA/GreB, N-terminal domain"/>
    <property type="match status" value="1"/>
</dbReference>
<dbReference type="EMBL" id="CAAHFG010000001">
    <property type="protein sequence ID" value="VGO11653.1"/>
    <property type="molecule type" value="Genomic_DNA"/>
</dbReference>
<reference evidence="5 6" key="1">
    <citation type="submission" date="2019-04" db="EMBL/GenBank/DDBJ databases">
        <authorList>
            <person name="Van Vliet M D."/>
        </authorList>
    </citation>
    <scope>NUCLEOTIDE SEQUENCE [LARGE SCALE GENOMIC DNA]</scope>
    <source>
        <strain evidence="5 6">F1</strain>
    </source>
</reference>
<evidence type="ECO:0000313" key="5">
    <source>
        <dbReference type="EMBL" id="VGO11653.1"/>
    </source>
</evidence>
<dbReference type="SUPFAM" id="SSF46557">
    <property type="entry name" value="GreA transcript cleavage protein, N-terminal domain"/>
    <property type="match status" value="1"/>
</dbReference>
<name>A0A6C2TVN5_PONDE</name>
<dbReference type="Proteomes" id="UP000366872">
    <property type="component" value="Unassembled WGS sequence"/>
</dbReference>
<dbReference type="AlphaFoldDB" id="A0A6C2TVN5"/>
<sequence length="704" mass="79291">MDLESVNEEWIVGLADGEIDASELVEVLDGLVDADRGQEADRGAQHLFQKLAEDDKVDDALAVLSWMGGVRGTVSDIKGVLEKLFGKDRNALKMIEPAGFGGQTPVAQCFERLNLLRSLKTGMLCYNETWGFGIIEHIDFFYQQVEIDFERKGDHEMAFSYAAEALEVLGDEHILAIKHNHPDKLDKMVKEEPAEVVRITLRSYGNMSVTRLMEKLVPSVLTEAKWKKFWEGARRALKDDASVEIPKKRSDNIVFHRKGMAYDDAWFGMIGAERDIEGLFERFKEIIEKKIDISSEAAQEVLANRLSFIIKGAPSARPEWKAEGFIYARMFEIEPTDLETAKLIRDLIDDDLVTMLDRLPSRQLQALLTILIENDKEAVIGTLSEVIPVVSHPVLNEVMAALIAHGAEEDVRQIMASAVARRTASSPMLLWCQRSTEYVEKWDLISKGDLAFRIQEVLEVNSAGAMLRAQNQLRERFQTEEWLHDVMGAMTEQQRRDFMRRIHEGNGWDALDRKSVVAKVLRKFPELQDIILPTAGQAATRREVPQTSTRSYTLRQKQLERIMTVDIPENSKEIEVARSYGDLRENAEFKYAKERQGLLMAQGAQLAEDLEKVKPTDFADIGTDVVAAGCGVELRYEETGAEETYYILGVWDQDEALSIISSETRLAKALIGHRPGDKVEIPAGECELKAVLPLPAGIKAWISA</sequence>
<dbReference type="GO" id="GO:0003677">
    <property type="term" value="F:DNA binding"/>
    <property type="evidence" value="ECO:0007669"/>
    <property type="project" value="InterPro"/>
</dbReference>
<keyword evidence="6" id="KW-1185">Reference proteome</keyword>
<protein>
    <submittedName>
        <fullName evidence="5">Transcription elongation factor GreA</fullName>
    </submittedName>
</protein>
<accession>A0A6C2TVN5</accession>
<dbReference type="InterPro" id="IPR036953">
    <property type="entry name" value="GreA/GreB_C_sf"/>
</dbReference>
<dbReference type="RefSeq" id="WP_136077396.1">
    <property type="nucleotide sequence ID" value="NZ_CAAHFG010000001.1"/>
</dbReference>
<dbReference type="GO" id="GO:0032784">
    <property type="term" value="P:regulation of DNA-templated transcription elongation"/>
    <property type="evidence" value="ECO:0007669"/>
    <property type="project" value="InterPro"/>
</dbReference>
<organism evidence="5 6">
    <name type="scientific">Pontiella desulfatans</name>
    <dbReference type="NCBI Taxonomy" id="2750659"/>
    <lineage>
        <taxon>Bacteria</taxon>
        <taxon>Pseudomonadati</taxon>
        <taxon>Kiritimatiellota</taxon>
        <taxon>Kiritimatiellia</taxon>
        <taxon>Kiritimatiellales</taxon>
        <taxon>Pontiellaceae</taxon>
        <taxon>Pontiella</taxon>
    </lineage>
</organism>
<evidence type="ECO:0000259" key="4">
    <source>
        <dbReference type="Pfam" id="PF03449"/>
    </source>
</evidence>
<gene>
    <name evidence="5" type="primary">greA</name>
    <name evidence="5" type="ORF">PDESU_00198</name>
</gene>
<evidence type="ECO:0000313" key="6">
    <source>
        <dbReference type="Proteomes" id="UP000366872"/>
    </source>
</evidence>
<dbReference type="Pfam" id="PF01272">
    <property type="entry name" value="GreA_GreB"/>
    <property type="match status" value="1"/>
</dbReference>
<evidence type="ECO:0000256" key="2">
    <source>
        <dbReference type="ARBA" id="ARBA00023163"/>
    </source>
</evidence>
<dbReference type="GO" id="GO:0003746">
    <property type="term" value="F:translation elongation factor activity"/>
    <property type="evidence" value="ECO:0007669"/>
    <property type="project" value="UniProtKB-KW"/>
</dbReference>
<keyword evidence="5" id="KW-0648">Protein biosynthesis</keyword>
<dbReference type="InterPro" id="IPR036805">
    <property type="entry name" value="Tscrpt_elong_fac_GreA/B_N_sf"/>
</dbReference>
<dbReference type="GO" id="GO:0070063">
    <property type="term" value="F:RNA polymerase binding"/>
    <property type="evidence" value="ECO:0007669"/>
    <property type="project" value="InterPro"/>
</dbReference>
<keyword evidence="1" id="KW-0805">Transcription regulation</keyword>
<dbReference type="Gene3D" id="3.10.50.30">
    <property type="entry name" value="Transcription elongation factor, GreA/GreB, C-terminal domain"/>
    <property type="match status" value="1"/>
</dbReference>
<dbReference type="InterPro" id="IPR023459">
    <property type="entry name" value="Tscrpt_elong_fac_GreA/B_fam"/>
</dbReference>
<dbReference type="InterPro" id="IPR001437">
    <property type="entry name" value="Tscrpt_elong_fac_GreA/B_C"/>
</dbReference>
<proteinExistence type="predicted"/>
<evidence type="ECO:0000259" key="3">
    <source>
        <dbReference type="Pfam" id="PF01272"/>
    </source>
</evidence>